<dbReference type="InterPro" id="IPR013011">
    <property type="entry name" value="PTS_EIIB_2"/>
</dbReference>
<dbReference type="SUPFAM" id="SSF55804">
    <property type="entry name" value="Phoshotransferase/anion transport protein"/>
    <property type="match status" value="1"/>
</dbReference>
<dbReference type="Pfam" id="PF02302">
    <property type="entry name" value="PTS_IIB"/>
    <property type="match status" value="1"/>
</dbReference>
<name>A0A2H6CVE1_TETHA</name>
<keyword evidence="1" id="KW-0808">Transferase</keyword>
<dbReference type="InterPro" id="IPR036388">
    <property type="entry name" value="WH-like_DNA-bd_sf"/>
</dbReference>
<keyword evidence="10" id="KW-1185">Reference proteome</keyword>
<dbReference type="GO" id="GO:0009401">
    <property type="term" value="P:phosphoenolpyruvate-dependent sugar phosphotransferase system"/>
    <property type="evidence" value="ECO:0007669"/>
    <property type="project" value="InterPro"/>
</dbReference>
<dbReference type="PROSITE" id="PS51094">
    <property type="entry name" value="PTS_EIIA_TYPE_2"/>
    <property type="match status" value="1"/>
</dbReference>
<dbReference type="InterPro" id="IPR036634">
    <property type="entry name" value="PRD_sf"/>
</dbReference>
<evidence type="ECO:0000256" key="2">
    <source>
        <dbReference type="ARBA" id="ARBA00022737"/>
    </source>
</evidence>
<dbReference type="CDD" id="cd05568">
    <property type="entry name" value="PTS_IIB_bgl_like"/>
    <property type="match status" value="1"/>
</dbReference>
<dbReference type="Pfam" id="PF00874">
    <property type="entry name" value="PRD"/>
    <property type="match status" value="1"/>
</dbReference>
<dbReference type="PANTHER" id="PTHR30185">
    <property type="entry name" value="CRYPTIC BETA-GLUCOSIDE BGL OPERON ANTITERMINATOR"/>
    <property type="match status" value="1"/>
</dbReference>
<accession>A0A2H6CVE1</accession>
<feature type="domain" description="PRD" evidence="8">
    <location>
        <begin position="201"/>
        <end position="308"/>
    </location>
</feature>
<dbReference type="SUPFAM" id="SSF63520">
    <property type="entry name" value="PTS-regulatory domain, PRD"/>
    <property type="match status" value="1"/>
</dbReference>
<proteinExistence type="predicted"/>
<gene>
    <name evidence="9" type="ORF">TEHN7118_1762</name>
</gene>
<keyword evidence="5" id="KW-0804">Transcription</keyword>
<evidence type="ECO:0000259" key="7">
    <source>
        <dbReference type="PROSITE" id="PS51099"/>
    </source>
</evidence>
<dbReference type="InterPro" id="IPR003501">
    <property type="entry name" value="PTS_EIIB_2/3"/>
</dbReference>
<dbReference type="Pfam" id="PF00359">
    <property type="entry name" value="PTS_EIIA_2"/>
    <property type="match status" value="1"/>
</dbReference>
<feature type="domain" description="PTS EIIB type-2" evidence="7">
    <location>
        <begin position="309"/>
        <end position="398"/>
    </location>
</feature>
<evidence type="ECO:0000256" key="4">
    <source>
        <dbReference type="ARBA" id="ARBA00023159"/>
    </source>
</evidence>
<evidence type="ECO:0000256" key="3">
    <source>
        <dbReference type="ARBA" id="ARBA00023015"/>
    </source>
</evidence>
<evidence type="ECO:0008006" key="11">
    <source>
        <dbReference type="Google" id="ProtNLM"/>
    </source>
</evidence>
<evidence type="ECO:0000259" key="8">
    <source>
        <dbReference type="PROSITE" id="PS51372"/>
    </source>
</evidence>
<dbReference type="PROSITE" id="PS51099">
    <property type="entry name" value="PTS_EIIB_TYPE_2"/>
    <property type="match status" value="1"/>
</dbReference>
<dbReference type="AlphaFoldDB" id="A0A2H6CVE1"/>
<dbReference type="Gene3D" id="3.40.50.2300">
    <property type="match status" value="1"/>
</dbReference>
<keyword evidence="4" id="KW-0010">Activator</keyword>
<reference evidence="9 10" key="1">
    <citation type="submission" date="2016-05" db="EMBL/GenBank/DDBJ databases">
        <title>Whole genome sequencing of Tetragenococcus halophilus subsp. halophilus NISL 7118.</title>
        <authorList>
            <person name="Shiwa Y."/>
            <person name="Nishimura I."/>
            <person name="Yoshikawa H."/>
            <person name="Koyama Y."/>
            <person name="Oguma T."/>
        </authorList>
    </citation>
    <scope>NUCLEOTIDE SEQUENCE [LARGE SCALE GENOMIC DNA]</scope>
    <source>
        <strain evidence="9 10">NISL 7118</strain>
    </source>
</reference>
<dbReference type="PANTHER" id="PTHR30185:SF12">
    <property type="entry name" value="TRANSCRIPTIONAL REGULATOR MANR"/>
    <property type="match status" value="1"/>
</dbReference>
<dbReference type="SUPFAM" id="SSF52794">
    <property type="entry name" value="PTS system IIB component-like"/>
    <property type="match status" value="1"/>
</dbReference>
<dbReference type="Gene3D" id="3.40.930.10">
    <property type="entry name" value="Mannitol-specific EII, Chain A"/>
    <property type="match status" value="1"/>
</dbReference>
<evidence type="ECO:0000259" key="6">
    <source>
        <dbReference type="PROSITE" id="PS51094"/>
    </source>
</evidence>
<dbReference type="GO" id="GO:0006355">
    <property type="term" value="P:regulation of DNA-templated transcription"/>
    <property type="evidence" value="ECO:0007669"/>
    <property type="project" value="InterPro"/>
</dbReference>
<dbReference type="PROSITE" id="PS51372">
    <property type="entry name" value="PRD_2"/>
    <property type="match status" value="1"/>
</dbReference>
<dbReference type="InterPro" id="IPR002178">
    <property type="entry name" value="PTS_EIIA_type-2_dom"/>
</dbReference>
<comment type="caution">
    <text evidence="9">The sequence shown here is derived from an EMBL/GenBank/DDBJ whole genome shotgun (WGS) entry which is preliminary data.</text>
</comment>
<sequence length="541" mass="63178">MNTQYTDSKIRRFTIFKRLLNYEHLSYQQLSEEYFVSRSSIANDISYIKKQFAKEDLSLTFDNSGTFFNGNEIQVQKLMKRVILQREEVMDIDNLLMNQIANVFHEAIEKREIDIPESHIENIVLSIYLIIFRSKQGYTIKLDGKNQLGRLFFEFDKYPIVYDLLKEVEKCGIYHFSTDEAQHLTYLIVGSGLRFFLKDEKIPFSFRDRIAILIQKVSEGLRVNLTQDNRLEEDLVVHLYQLFLRTDAQTTIVNPLISEIKQTYPSLFGVVWFALSDFCKPYQINLSDDEVGFVAIHFQAAVERLKKKNKILFVCPNGIGTSSYVSAKIRRILPDINSIETVSTSKLKSMDLSDVDFIISTVMISEQRKPVVTISPMVTSKDMKKIMNYYIDLIIYNEQKITEKFEFSYETRELIGKDIIFGNFSTKKDALDYLFKRQDFSDELLKEDFISSVWEREKLQSTYFDNGFAVPHGNPAFVEKTAISILILDKAIPWGNQMVDVIVLLLIREEDVEKVEPVMNLIMQGIEDKEWFISKMMEVRE</sequence>
<dbReference type="InterPro" id="IPR007737">
    <property type="entry name" value="Mga_HTH"/>
</dbReference>
<keyword evidence="2" id="KW-0677">Repeat</keyword>
<dbReference type="Pfam" id="PF05043">
    <property type="entry name" value="Mga"/>
    <property type="match status" value="1"/>
</dbReference>
<evidence type="ECO:0000313" key="10">
    <source>
        <dbReference type="Proteomes" id="UP000236214"/>
    </source>
</evidence>
<dbReference type="InterPro" id="IPR011608">
    <property type="entry name" value="PRD"/>
</dbReference>
<dbReference type="InterPro" id="IPR050661">
    <property type="entry name" value="BglG_antiterminators"/>
</dbReference>
<dbReference type="InterPro" id="IPR016152">
    <property type="entry name" value="PTrfase/Anion_transptr"/>
</dbReference>
<dbReference type="RefSeq" id="WP_103103623.1">
    <property type="nucleotide sequence ID" value="NZ_BDEC01000077.1"/>
</dbReference>
<keyword evidence="3" id="KW-0805">Transcription regulation</keyword>
<dbReference type="Proteomes" id="UP000236214">
    <property type="component" value="Unassembled WGS sequence"/>
</dbReference>
<dbReference type="EMBL" id="BDEC01000077">
    <property type="protein sequence ID" value="GBD68956.1"/>
    <property type="molecule type" value="Genomic_DNA"/>
</dbReference>
<organism evidence="9 10">
    <name type="scientific">Tetragenococcus halophilus subsp. halophilus</name>
    <dbReference type="NCBI Taxonomy" id="1513897"/>
    <lineage>
        <taxon>Bacteria</taxon>
        <taxon>Bacillati</taxon>
        <taxon>Bacillota</taxon>
        <taxon>Bacilli</taxon>
        <taxon>Lactobacillales</taxon>
        <taxon>Enterococcaceae</taxon>
        <taxon>Tetragenococcus</taxon>
    </lineage>
</organism>
<evidence type="ECO:0000256" key="5">
    <source>
        <dbReference type="ARBA" id="ARBA00023163"/>
    </source>
</evidence>
<dbReference type="GO" id="GO:0008982">
    <property type="term" value="F:protein-N(PI)-phosphohistidine-sugar phosphotransferase activity"/>
    <property type="evidence" value="ECO:0007669"/>
    <property type="project" value="InterPro"/>
</dbReference>
<protein>
    <recommendedName>
        <fullName evidence="11">PRD domain-containing protein</fullName>
    </recommendedName>
</protein>
<evidence type="ECO:0000256" key="1">
    <source>
        <dbReference type="ARBA" id="ARBA00022679"/>
    </source>
</evidence>
<dbReference type="InterPro" id="IPR036095">
    <property type="entry name" value="PTS_EIIB-like_sf"/>
</dbReference>
<feature type="domain" description="PTS EIIA type-2" evidence="6">
    <location>
        <begin position="408"/>
        <end position="541"/>
    </location>
</feature>
<dbReference type="Gene3D" id="1.10.1790.10">
    <property type="entry name" value="PRD domain"/>
    <property type="match status" value="1"/>
</dbReference>
<dbReference type="Gene3D" id="1.10.10.10">
    <property type="entry name" value="Winged helix-like DNA-binding domain superfamily/Winged helix DNA-binding domain"/>
    <property type="match status" value="1"/>
</dbReference>
<evidence type="ECO:0000313" key="9">
    <source>
        <dbReference type="EMBL" id="GBD68956.1"/>
    </source>
</evidence>